<evidence type="ECO:0000313" key="7">
    <source>
        <dbReference type="Proteomes" id="UP000261520"/>
    </source>
</evidence>
<evidence type="ECO:0000256" key="4">
    <source>
        <dbReference type="ARBA" id="ARBA00023157"/>
    </source>
</evidence>
<evidence type="ECO:0000256" key="1">
    <source>
        <dbReference type="ARBA" id="ARBA00004613"/>
    </source>
</evidence>
<dbReference type="AlphaFoldDB" id="A0A3B4A4Z5"/>
<dbReference type="SMART" id="SM00277">
    <property type="entry name" value="GRAN"/>
    <property type="match status" value="1"/>
</dbReference>
<reference evidence="6" key="2">
    <citation type="submission" date="2025-09" db="UniProtKB">
        <authorList>
            <consortium name="Ensembl"/>
        </authorList>
    </citation>
    <scope>IDENTIFICATION</scope>
</reference>
<protein>
    <recommendedName>
        <fullName evidence="5">Granulins domain-containing protein</fullName>
    </recommendedName>
</protein>
<dbReference type="Pfam" id="PF00396">
    <property type="entry name" value="Granulin"/>
    <property type="match status" value="1"/>
</dbReference>
<dbReference type="InterPro" id="IPR000118">
    <property type="entry name" value="Granulin"/>
</dbReference>
<dbReference type="GO" id="GO:0005576">
    <property type="term" value="C:extracellular region"/>
    <property type="evidence" value="ECO:0007669"/>
    <property type="project" value="UniProtKB-SubCell"/>
</dbReference>
<comment type="similarity">
    <text evidence="2">Belongs to the granulin family.</text>
</comment>
<name>A0A3B4A4Z5_9GOBI</name>
<dbReference type="InterPro" id="IPR039036">
    <property type="entry name" value="Granulin_fam"/>
</dbReference>
<dbReference type="Gene3D" id="2.10.25.160">
    <property type="entry name" value="Granulin"/>
    <property type="match status" value="2"/>
</dbReference>
<dbReference type="Proteomes" id="UP000261520">
    <property type="component" value="Unplaced"/>
</dbReference>
<keyword evidence="7" id="KW-1185">Reference proteome</keyword>
<sequence>MTFYPVLMTHMCERDLERRPMLRTGMDQTDRAPAVVYCDNYFTCPNGYTCCRHPHGGWTCCPYSPARCCLDGYHCCPYGYDCDYTYTHCIRRGVPYPFGSPSLLPVPADKSALHGVIRCDSSFYCSKGSSCCKGPTGQWRCCPYPLVGASTM</sequence>
<evidence type="ECO:0000313" key="6">
    <source>
        <dbReference type="Ensembl" id="ENSPMGP00000012133.1"/>
    </source>
</evidence>
<proteinExistence type="inferred from homology"/>
<reference evidence="6" key="1">
    <citation type="submission" date="2025-08" db="UniProtKB">
        <authorList>
            <consortium name="Ensembl"/>
        </authorList>
    </citation>
    <scope>IDENTIFICATION</scope>
</reference>
<evidence type="ECO:0000256" key="2">
    <source>
        <dbReference type="ARBA" id="ARBA00010093"/>
    </source>
</evidence>
<feature type="domain" description="Granulins" evidence="5">
    <location>
        <begin position="69"/>
        <end position="82"/>
    </location>
</feature>
<evidence type="ECO:0000259" key="5">
    <source>
        <dbReference type="PROSITE" id="PS00799"/>
    </source>
</evidence>
<comment type="subcellular location">
    <subcellularLocation>
        <location evidence="1">Secreted</location>
    </subcellularLocation>
</comment>
<dbReference type="PANTHER" id="PTHR12274:SF7">
    <property type="entry name" value="GRANULINS"/>
    <property type="match status" value="1"/>
</dbReference>
<dbReference type="InterPro" id="IPR037277">
    <property type="entry name" value="Granulin_sf"/>
</dbReference>
<keyword evidence="3" id="KW-0964">Secreted</keyword>
<accession>A0A3B4A4Z5</accession>
<dbReference type="STRING" id="409849.ENSPMGP00000012133"/>
<dbReference type="PANTHER" id="PTHR12274">
    <property type="entry name" value="GRANULIN"/>
    <property type="match status" value="1"/>
</dbReference>
<organism evidence="6 7">
    <name type="scientific">Periophthalmus magnuspinnatus</name>
    <dbReference type="NCBI Taxonomy" id="409849"/>
    <lineage>
        <taxon>Eukaryota</taxon>
        <taxon>Metazoa</taxon>
        <taxon>Chordata</taxon>
        <taxon>Craniata</taxon>
        <taxon>Vertebrata</taxon>
        <taxon>Euteleostomi</taxon>
        <taxon>Actinopterygii</taxon>
        <taxon>Neopterygii</taxon>
        <taxon>Teleostei</taxon>
        <taxon>Neoteleostei</taxon>
        <taxon>Acanthomorphata</taxon>
        <taxon>Gobiaria</taxon>
        <taxon>Gobiiformes</taxon>
        <taxon>Gobioidei</taxon>
        <taxon>Gobiidae</taxon>
        <taxon>Oxudercinae</taxon>
        <taxon>Periophthalmus</taxon>
    </lineage>
</organism>
<keyword evidence="4" id="KW-1015">Disulfide bond</keyword>
<dbReference type="SUPFAM" id="SSF57277">
    <property type="entry name" value="Granulin repeat"/>
    <property type="match status" value="2"/>
</dbReference>
<dbReference type="PROSITE" id="PS00799">
    <property type="entry name" value="GRANULINS"/>
    <property type="match status" value="1"/>
</dbReference>
<evidence type="ECO:0000256" key="3">
    <source>
        <dbReference type="ARBA" id="ARBA00022525"/>
    </source>
</evidence>
<dbReference type="Ensembl" id="ENSPMGT00000012949.1">
    <property type="protein sequence ID" value="ENSPMGP00000012133.1"/>
    <property type="gene ID" value="ENSPMGG00000010026.1"/>
</dbReference>